<keyword evidence="3" id="KW-0732">Signal</keyword>
<evidence type="ECO:0000256" key="6">
    <source>
        <dbReference type="ARBA" id="ARBA00023157"/>
    </source>
</evidence>
<dbReference type="SMART" id="SM00409">
    <property type="entry name" value="IG"/>
    <property type="match status" value="6"/>
</dbReference>
<evidence type="ECO:0000259" key="9">
    <source>
        <dbReference type="PROSITE" id="PS50835"/>
    </source>
</evidence>
<keyword evidence="5 8" id="KW-0472">Membrane</keyword>
<dbReference type="SMART" id="SM00408">
    <property type="entry name" value="IGc2"/>
    <property type="match status" value="3"/>
</dbReference>
<dbReference type="InterPro" id="IPR052051">
    <property type="entry name" value="TCR_complex_component"/>
</dbReference>
<dbReference type="InterPro" id="IPR036179">
    <property type="entry name" value="Ig-like_dom_sf"/>
</dbReference>
<keyword evidence="2" id="KW-1003">Cell membrane</keyword>
<sequence length="836" mass="94185">GLVPVITAHLGETTTLTCTLPDIKDRRNKLFWYRQTAGDTLEVVVKLMSLIDPEYGAGYSDSRVKAVLTDKVSNLTILKAAQEDEGMYHCGFSDWNQNVWQGTYLLIKGNTVGTSNYRVVQKKMVSDSDGPDNYVTLQCSILSDFENKTCSEDLSVFWFRSEKSHPDVIYTDGNRINRCQKKIDDKTGLVYNFSRKISSSDFGTYYCAVATCGEILFGNGAKLEEVESTSSEERWRNVSQQGDQINDDRWDLNYAALHFSAGKATRGKKRKETEDRNTVVSSNYIIVQTPTISHPVHPGDPVTLQCSVLSSSDNEKCSGDLNLFWIRAGDKSLPNFIYTDGNRENKCEEKLDSQQKCVYNFSKTVNASDATVYCAVATCGKIYFGNGTNMDIKESSLWNARKVIILLSAALAISLVVIALLIYFSLKNECIHCKGVVNGYNLETKTIQVGENVTLTCPRLPTNQSQNLFWVKFSSGTWPEYLGQTITFDYERVLQTRHFTSKQGKGTFVLHIKEAQQNDTGLYYCIRVESLKLIFVNGTLLKIEGPEQDLTSVIQEPLLYPVFPGDQVTLRCSVFSDCESRKCPTDHKVYWFKTGPDESHHSLIYIDGKSGNECLDPQKCVYSFSKNVTAADAGTYYCAVATQEELLFGNGTFLDVQVCTENNFEVKTVTAGQKVNLSCPLPTSTLYQETLYWIRLVSGNWPEFLGATFNFEYDEESKIPQIQTKQEDGEFLLHINDAKRSDTGLYYCVKVRQLDFIFMNGTFLQIRGNESDVTVFLEDSPSFAIQSETQETLQCSVLSYSERKTCPADNRVYWFKAGSDNSHPNLLYLQENSGDE</sequence>
<dbReference type="Gene3D" id="2.60.40.10">
    <property type="entry name" value="Immunoglobulins"/>
    <property type="match status" value="6"/>
</dbReference>
<keyword evidence="8" id="KW-0812">Transmembrane</keyword>
<evidence type="ECO:0000256" key="8">
    <source>
        <dbReference type="SAM" id="Phobius"/>
    </source>
</evidence>
<dbReference type="GO" id="GO:0005886">
    <property type="term" value="C:plasma membrane"/>
    <property type="evidence" value="ECO:0007669"/>
    <property type="project" value="UniProtKB-SubCell"/>
</dbReference>
<keyword evidence="7" id="KW-0325">Glycoprotein</keyword>
<dbReference type="SUPFAM" id="SSF48726">
    <property type="entry name" value="Immunoglobulin"/>
    <property type="match status" value="6"/>
</dbReference>
<name>A0A315V5L3_GAMAF</name>
<feature type="non-terminal residue" evidence="10">
    <location>
        <position position="836"/>
    </location>
</feature>
<dbReference type="Pfam" id="PF07686">
    <property type="entry name" value="V-set"/>
    <property type="match status" value="4"/>
</dbReference>
<gene>
    <name evidence="10" type="ORF">CCH79_00005753</name>
</gene>
<organism evidence="10 11">
    <name type="scientific">Gambusia affinis</name>
    <name type="common">Western mosquitofish</name>
    <name type="synonym">Heterandria affinis</name>
    <dbReference type="NCBI Taxonomy" id="33528"/>
    <lineage>
        <taxon>Eukaryota</taxon>
        <taxon>Metazoa</taxon>
        <taxon>Chordata</taxon>
        <taxon>Craniata</taxon>
        <taxon>Vertebrata</taxon>
        <taxon>Euteleostomi</taxon>
        <taxon>Actinopterygii</taxon>
        <taxon>Neopterygii</taxon>
        <taxon>Teleostei</taxon>
        <taxon>Neoteleostei</taxon>
        <taxon>Acanthomorphata</taxon>
        <taxon>Ovalentaria</taxon>
        <taxon>Atherinomorphae</taxon>
        <taxon>Cyprinodontiformes</taxon>
        <taxon>Poeciliidae</taxon>
        <taxon>Poeciliinae</taxon>
        <taxon>Gambusia</taxon>
    </lineage>
</organism>
<keyword evidence="11" id="KW-1185">Reference proteome</keyword>
<evidence type="ECO:0000256" key="1">
    <source>
        <dbReference type="ARBA" id="ARBA00004236"/>
    </source>
</evidence>
<comment type="caution">
    <text evidence="10">The sequence shown here is derived from an EMBL/GenBank/DDBJ whole genome shotgun (WGS) entry which is preliminary data.</text>
</comment>
<feature type="domain" description="Ig-like" evidence="9">
    <location>
        <begin position="11"/>
        <end position="90"/>
    </location>
</feature>
<dbReference type="CDD" id="cd00099">
    <property type="entry name" value="IgV"/>
    <property type="match status" value="3"/>
</dbReference>
<feature type="domain" description="Ig-like" evidence="9">
    <location>
        <begin position="672"/>
        <end position="748"/>
    </location>
</feature>
<dbReference type="GO" id="GO:0002376">
    <property type="term" value="P:immune system process"/>
    <property type="evidence" value="ECO:0007669"/>
    <property type="project" value="UniProtKB-KW"/>
</dbReference>
<dbReference type="SMART" id="SM00406">
    <property type="entry name" value="IGv"/>
    <property type="match status" value="5"/>
</dbReference>
<feature type="non-terminal residue" evidence="10">
    <location>
        <position position="1"/>
    </location>
</feature>
<feature type="transmembrane region" description="Helical" evidence="8">
    <location>
        <begin position="403"/>
        <end position="426"/>
    </location>
</feature>
<evidence type="ECO:0000256" key="2">
    <source>
        <dbReference type="ARBA" id="ARBA00022475"/>
    </source>
</evidence>
<protein>
    <recommendedName>
        <fullName evidence="9">Ig-like domain-containing protein</fullName>
    </recommendedName>
</protein>
<proteinExistence type="predicted"/>
<accession>A0A315V5L3</accession>
<feature type="domain" description="Ig-like" evidence="9">
    <location>
        <begin position="450"/>
        <end position="525"/>
    </location>
</feature>
<dbReference type="InterPro" id="IPR003599">
    <property type="entry name" value="Ig_sub"/>
</dbReference>
<reference evidence="10 11" key="1">
    <citation type="journal article" date="2018" name="G3 (Bethesda)">
        <title>A High-Quality Reference Genome for the Invasive Mosquitofish Gambusia affinis Using a Chicago Library.</title>
        <authorList>
            <person name="Hoffberg S.L."/>
            <person name="Troendle N.J."/>
            <person name="Glenn T.C."/>
            <person name="Mahmud O."/>
            <person name="Louha S."/>
            <person name="Chalopin D."/>
            <person name="Bennetzen J.L."/>
            <person name="Mauricio R."/>
        </authorList>
    </citation>
    <scope>NUCLEOTIDE SEQUENCE [LARGE SCALE GENOMIC DNA]</scope>
    <source>
        <strain evidence="10">NE01/NJP1002.9</strain>
        <tissue evidence="10">Muscle</tissue>
    </source>
</reference>
<evidence type="ECO:0000313" key="11">
    <source>
        <dbReference type="Proteomes" id="UP000250572"/>
    </source>
</evidence>
<keyword evidence="8" id="KW-1133">Transmembrane helix</keyword>
<dbReference type="Proteomes" id="UP000250572">
    <property type="component" value="Unassembled WGS sequence"/>
</dbReference>
<comment type="subcellular location">
    <subcellularLocation>
        <location evidence="1">Cell membrane</location>
    </subcellularLocation>
</comment>
<keyword evidence="6" id="KW-1015">Disulfide bond</keyword>
<dbReference type="InterPro" id="IPR007110">
    <property type="entry name" value="Ig-like_dom"/>
</dbReference>
<evidence type="ECO:0000256" key="4">
    <source>
        <dbReference type="ARBA" id="ARBA00022859"/>
    </source>
</evidence>
<dbReference type="InterPro" id="IPR013106">
    <property type="entry name" value="Ig_V-set"/>
</dbReference>
<evidence type="ECO:0000256" key="5">
    <source>
        <dbReference type="ARBA" id="ARBA00023136"/>
    </source>
</evidence>
<dbReference type="EMBL" id="NHOQ01002284">
    <property type="protein sequence ID" value="PWA18625.1"/>
    <property type="molecule type" value="Genomic_DNA"/>
</dbReference>
<evidence type="ECO:0000256" key="3">
    <source>
        <dbReference type="ARBA" id="ARBA00022729"/>
    </source>
</evidence>
<dbReference type="AlphaFoldDB" id="A0A315V5L3"/>
<dbReference type="InterPro" id="IPR003598">
    <property type="entry name" value="Ig_sub2"/>
</dbReference>
<dbReference type="PANTHER" id="PTHR19433">
    <property type="entry name" value="T-CELL RECEPTOR ALPHA CHAIN V REGION-RELATED"/>
    <property type="match status" value="1"/>
</dbReference>
<dbReference type="InterPro" id="IPR013783">
    <property type="entry name" value="Ig-like_fold"/>
</dbReference>
<dbReference type="STRING" id="33528.ENSGAFP00000004850"/>
<dbReference type="GO" id="GO:0009617">
    <property type="term" value="P:response to bacterium"/>
    <property type="evidence" value="ECO:0007669"/>
    <property type="project" value="TreeGrafter"/>
</dbReference>
<dbReference type="PROSITE" id="PS50835">
    <property type="entry name" value="IG_LIKE"/>
    <property type="match status" value="5"/>
</dbReference>
<feature type="domain" description="Ig-like" evidence="9">
    <location>
        <begin position="135"/>
        <end position="229"/>
    </location>
</feature>
<feature type="domain" description="Ig-like" evidence="9">
    <location>
        <begin position="546"/>
        <end position="648"/>
    </location>
</feature>
<evidence type="ECO:0000313" key="10">
    <source>
        <dbReference type="EMBL" id="PWA18625.1"/>
    </source>
</evidence>
<keyword evidence="4" id="KW-0391">Immunity</keyword>
<evidence type="ECO:0000256" key="7">
    <source>
        <dbReference type="ARBA" id="ARBA00023180"/>
    </source>
</evidence>